<dbReference type="PROSITE" id="PS50297">
    <property type="entry name" value="ANK_REP_REGION"/>
    <property type="match status" value="4"/>
</dbReference>
<evidence type="ECO:0000313" key="4">
    <source>
        <dbReference type="EMBL" id="RAP35477.1"/>
    </source>
</evidence>
<protein>
    <submittedName>
        <fullName evidence="4">Uncharacterized protein</fullName>
    </submittedName>
</protein>
<evidence type="ECO:0000313" key="5">
    <source>
        <dbReference type="Proteomes" id="UP000249458"/>
    </source>
</evidence>
<name>A0A364LH12_9GAMM</name>
<evidence type="ECO:0000256" key="1">
    <source>
        <dbReference type="ARBA" id="ARBA00022737"/>
    </source>
</evidence>
<dbReference type="PANTHER" id="PTHR24171">
    <property type="entry name" value="ANKYRIN REPEAT DOMAIN-CONTAINING PROTEIN 39-RELATED"/>
    <property type="match status" value="1"/>
</dbReference>
<keyword evidence="2 3" id="KW-0040">ANK repeat</keyword>
<dbReference type="Gene3D" id="1.25.40.20">
    <property type="entry name" value="Ankyrin repeat-containing domain"/>
    <property type="match status" value="2"/>
</dbReference>
<evidence type="ECO:0000256" key="2">
    <source>
        <dbReference type="ARBA" id="ARBA00023043"/>
    </source>
</evidence>
<evidence type="ECO:0000256" key="3">
    <source>
        <dbReference type="PROSITE-ProRule" id="PRU00023"/>
    </source>
</evidence>
<proteinExistence type="predicted"/>
<reference evidence="4 5" key="1">
    <citation type="submission" date="2017-02" db="EMBL/GenBank/DDBJ databases">
        <title>Legionella quilivanii strain from human: case report and whole genome sequencing analysis.</title>
        <authorList>
            <person name="Lalancette C."/>
            <person name="Leduc J.-M."/>
            <person name="Levesque S."/>
            <person name="Fournier E."/>
            <person name="Saoud J."/>
            <person name="Faucher S.P."/>
            <person name="Bernard K."/>
            <person name="Martineau C."/>
            <person name="Longtin J."/>
        </authorList>
    </citation>
    <scope>NUCLEOTIDE SEQUENCE [LARGE SCALE GENOMIC DNA]</scope>
    <source>
        <strain evidence="4 5">ID143958</strain>
    </source>
</reference>
<dbReference type="Pfam" id="PF00023">
    <property type="entry name" value="Ank"/>
    <property type="match status" value="1"/>
</dbReference>
<gene>
    <name evidence="4" type="ORF">B1207_12325</name>
</gene>
<dbReference type="SMART" id="SM00248">
    <property type="entry name" value="ANK"/>
    <property type="match status" value="4"/>
</dbReference>
<dbReference type="Proteomes" id="UP000249458">
    <property type="component" value="Unassembled WGS sequence"/>
</dbReference>
<organism evidence="4 5">
    <name type="scientific">Legionella quinlivanii</name>
    <dbReference type="NCBI Taxonomy" id="45073"/>
    <lineage>
        <taxon>Bacteria</taxon>
        <taxon>Pseudomonadati</taxon>
        <taxon>Pseudomonadota</taxon>
        <taxon>Gammaproteobacteria</taxon>
        <taxon>Legionellales</taxon>
        <taxon>Legionellaceae</taxon>
        <taxon>Legionella</taxon>
    </lineage>
</organism>
<dbReference type="SUPFAM" id="SSF48403">
    <property type="entry name" value="Ankyrin repeat"/>
    <property type="match status" value="1"/>
</dbReference>
<dbReference type="InterPro" id="IPR036770">
    <property type="entry name" value="Ankyrin_rpt-contain_sf"/>
</dbReference>
<dbReference type="AlphaFoldDB" id="A0A364LH12"/>
<dbReference type="PROSITE" id="PS50088">
    <property type="entry name" value="ANK_REPEAT"/>
    <property type="match status" value="4"/>
</dbReference>
<keyword evidence="1" id="KW-0677">Repeat</keyword>
<feature type="repeat" description="ANK" evidence="3">
    <location>
        <begin position="536"/>
        <end position="569"/>
    </location>
</feature>
<comment type="caution">
    <text evidence="4">The sequence shown here is derived from an EMBL/GenBank/DDBJ whole genome shotgun (WGS) entry which is preliminary data.</text>
</comment>
<dbReference type="InterPro" id="IPR050018">
    <property type="entry name" value="T4SS_AnkY"/>
</dbReference>
<dbReference type="EMBL" id="MVJN01000009">
    <property type="protein sequence ID" value="RAP35477.1"/>
    <property type="molecule type" value="Genomic_DNA"/>
</dbReference>
<dbReference type="Pfam" id="PF12796">
    <property type="entry name" value="Ank_2"/>
    <property type="match status" value="1"/>
</dbReference>
<sequence>MLAIQIAKSLQQALVNNNPEDIQLVLTSTRENLHHYETLCGSHLTELGIFVIALEDLTDEQNTMLAFIDANRCKPADGELMLAAFSPDTKYIFAGAPNAPDFSEEWMTQEIDFQNYLDQPELFFYLPPSQKFFSSTGLGPDRLGITAITPLDQLPLLNAEQAALIPNTAYSFAYVNNHNFNASWKAITNYTEITGQHQLMLLGDFSTQEIEFLRGKMNEILWAQGNIEPAVIHHHATVKNQLMRQLMSQSTGDLIVTTGTQSTLEAFVDQKLPFYQYTLHNADFVDSYLETLKSLVALRLSASPQASQIMIRFAELLFAEKPLGQADRKYLKTCIEKPSLCRVMQKANAEIVATAQGRLATRLLGFINQDNPHALQELEQKYLRVCVSLLKRGESEYPDPDEALRRAASKGMVFELKVLIQRTKAHNDELDEPDERFGRSALLWAVIKTQATCMRLLLKAGSDVNFQDNMGETAAHYAVRLKRKDLLEICIREGADLSIRDKKHMTVLHHASRLGLDDIVEFLIASGAKVDVMNKQRNTPLHLALQGKKKTEVIKHLVDAGANPRIRNYLGKKAADNPVFQQFMKTQNNKAEHKEDAALIALNESLPISSTRAMSC</sequence>
<dbReference type="PANTHER" id="PTHR24171:SF9">
    <property type="entry name" value="ANKYRIN REPEAT DOMAIN-CONTAINING PROTEIN 39"/>
    <property type="match status" value="1"/>
</dbReference>
<feature type="repeat" description="ANK" evidence="3">
    <location>
        <begin position="503"/>
        <end position="535"/>
    </location>
</feature>
<accession>A0A364LH12</accession>
<feature type="repeat" description="ANK" evidence="3">
    <location>
        <begin position="470"/>
        <end position="502"/>
    </location>
</feature>
<feature type="repeat" description="ANK" evidence="3">
    <location>
        <begin position="437"/>
        <end position="469"/>
    </location>
</feature>
<dbReference type="NCBIfam" id="NF043029">
    <property type="entry name" value="T4SS_AnkY"/>
    <property type="match status" value="1"/>
</dbReference>
<dbReference type="InterPro" id="IPR002110">
    <property type="entry name" value="Ankyrin_rpt"/>
</dbReference>